<organism evidence="2">
    <name type="scientific">Xenopsylla cheopis</name>
    <name type="common">Oriental rat flea</name>
    <name type="synonym">Pulex cheopis</name>
    <dbReference type="NCBI Taxonomy" id="163159"/>
    <lineage>
        <taxon>Eukaryota</taxon>
        <taxon>Metazoa</taxon>
        <taxon>Ecdysozoa</taxon>
        <taxon>Arthropoda</taxon>
        <taxon>Hexapoda</taxon>
        <taxon>Insecta</taxon>
        <taxon>Pterygota</taxon>
        <taxon>Neoptera</taxon>
        <taxon>Endopterygota</taxon>
        <taxon>Siphonaptera</taxon>
        <taxon>Pulicidae</taxon>
        <taxon>Xenopsyllinae</taxon>
        <taxon>Xenopsylla</taxon>
    </lineage>
</organism>
<keyword evidence="1" id="KW-0812">Transmembrane</keyword>
<evidence type="ECO:0000313" key="2">
    <source>
        <dbReference type="EMBL" id="NOV46055.1"/>
    </source>
</evidence>
<keyword evidence="1" id="KW-0472">Membrane</keyword>
<name>A0A6M2DIB9_XENCH</name>
<reference evidence="2" key="1">
    <citation type="submission" date="2020-03" db="EMBL/GenBank/DDBJ databases">
        <title>Transcriptomic Profiling of the Digestive Tract of the Rat Flea, Xenopsylla cheopis, Following Blood Feeding and Infection with Yersinia pestis.</title>
        <authorList>
            <person name="Bland D.M."/>
            <person name="Martens C.A."/>
            <person name="Virtaneva K."/>
            <person name="Kanakabandi K."/>
            <person name="Long D."/>
            <person name="Rosenke R."/>
            <person name="Saturday G.A."/>
            <person name="Hoyt F.H."/>
            <person name="Bruno D.P."/>
            <person name="Ribeiro J.M.C."/>
            <person name="Hinnebusch J."/>
        </authorList>
    </citation>
    <scope>NUCLEOTIDE SEQUENCE</scope>
</reference>
<protein>
    <submittedName>
        <fullName evidence="2">Putative product</fullName>
    </submittedName>
</protein>
<proteinExistence type="predicted"/>
<dbReference type="EMBL" id="GIIL01002329">
    <property type="protein sequence ID" value="NOV46055.1"/>
    <property type="molecule type" value="Transcribed_RNA"/>
</dbReference>
<sequence length="107" mass="11659">MVTSLFSIPFTHQTGCFNPYNPFLLFSGICLISASSFFSIIPTLQCPQCNPKEISIILRSPVNCGGYSSPVRNCQSRTDSIFGLNGLCHKVLCTWVTISPKCGKSSC</sequence>
<dbReference type="AlphaFoldDB" id="A0A6M2DIB9"/>
<feature type="transmembrane region" description="Helical" evidence="1">
    <location>
        <begin position="20"/>
        <end position="41"/>
    </location>
</feature>
<evidence type="ECO:0000256" key="1">
    <source>
        <dbReference type="SAM" id="Phobius"/>
    </source>
</evidence>
<accession>A0A6M2DIB9</accession>
<keyword evidence="1" id="KW-1133">Transmembrane helix</keyword>